<dbReference type="GeneID" id="60255458"/>
<accession>A0A2V1ZZJ4</accession>
<evidence type="ECO:0000256" key="1">
    <source>
        <dbReference type="ARBA" id="ARBA00002868"/>
    </source>
</evidence>
<comment type="function">
    <text evidence="1">Plays a role in synthesis, processing and/or stability of 23S rRNA.</text>
</comment>
<keyword evidence="4" id="KW-0690">Ribosome biogenesis</keyword>
<dbReference type="Proteomes" id="UP000245655">
    <property type="component" value="Unassembled WGS sequence"/>
</dbReference>
<dbReference type="AlphaFoldDB" id="A0A2V1ZZJ4"/>
<evidence type="ECO:0000313" key="7">
    <source>
        <dbReference type="EMBL" id="PWK11126.1"/>
    </source>
</evidence>
<feature type="region of interest" description="Disordered" evidence="6">
    <location>
        <begin position="1"/>
        <end position="25"/>
    </location>
</feature>
<dbReference type="InterPro" id="IPR003772">
    <property type="entry name" value="YceD"/>
</dbReference>
<evidence type="ECO:0000256" key="3">
    <source>
        <dbReference type="ARBA" id="ARBA00015716"/>
    </source>
</evidence>
<evidence type="ECO:0000256" key="4">
    <source>
        <dbReference type="ARBA" id="ARBA00022517"/>
    </source>
</evidence>
<dbReference type="PANTHER" id="PTHR38099:SF1">
    <property type="entry name" value="LARGE RIBOSOMAL RNA SUBUNIT ACCUMULATION PROTEIN YCED"/>
    <property type="match status" value="1"/>
</dbReference>
<dbReference type="Pfam" id="PF02620">
    <property type="entry name" value="YceD"/>
    <property type="match status" value="1"/>
</dbReference>
<dbReference type="PANTHER" id="PTHR38099">
    <property type="entry name" value="LARGE RIBOSOMAL RNA SUBUNIT ACCUMULATION PROTEIN YCED"/>
    <property type="match status" value="1"/>
</dbReference>
<evidence type="ECO:0000313" key="8">
    <source>
        <dbReference type="Proteomes" id="UP000245655"/>
    </source>
</evidence>
<protein>
    <recommendedName>
        <fullName evidence="3">Large ribosomal RNA subunit accumulation protein YceD</fullName>
    </recommendedName>
    <alternativeName>
        <fullName evidence="5">23S rRNA accumulation protein YceD</fullName>
    </alternativeName>
</protein>
<gene>
    <name evidence="7" type="ORF">C8D84_10944</name>
</gene>
<sequence>MSSTPESKPSAGYADNKKAPLSTSMPESISLDKWADTGYEWTGEVEPSAFKRLAATLATEHEQANISLNANLYRRNNVLHLAFTLTGEVWLTCQRCLQPVAIDLSDDYNIALLEDESQARSINDEQDYLLLDEIITEPAPELLLPFKKLVEDEILLKTPMSPKHDDCEMTVEQFGEIPEEEESENPFAALASLKGKL</sequence>
<evidence type="ECO:0000256" key="5">
    <source>
        <dbReference type="ARBA" id="ARBA00031841"/>
    </source>
</evidence>
<dbReference type="RefSeq" id="WP_045446650.1">
    <property type="nucleotide sequence ID" value="NZ_CAJGZQ010000011.1"/>
</dbReference>
<dbReference type="EMBL" id="QGGM01000009">
    <property type="protein sequence ID" value="PWK11126.1"/>
    <property type="molecule type" value="Genomic_DNA"/>
</dbReference>
<evidence type="ECO:0000256" key="2">
    <source>
        <dbReference type="ARBA" id="ARBA00010740"/>
    </source>
</evidence>
<dbReference type="GO" id="GO:0042254">
    <property type="term" value="P:ribosome biogenesis"/>
    <property type="evidence" value="ECO:0007669"/>
    <property type="project" value="UniProtKB-KW"/>
</dbReference>
<name>A0A2V1ZZJ4_PSYIM</name>
<organism evidence="7 8">
    <name type="scientific">Psychrobacter immobilis</name>
    <dbReference type="NCBI Taxonomy" id="498"/>
    <lineage>
        <taxon>Bacteria</taxon>
        <taxon>Pseudomonadati</taxon>
        <taxon>Pseudomonadota</taxon>
        <taxon>Gammaproteobacteria</taxon>
        <taxon>Moraxellales</taxon>
        <taxon>Moraxellaceae</taxon>
        <taxon>Psychrobacter</taxon>
    </lineage>
</organism>
<evidence type="ECO:0000256" key="6">
    <source>
        <dbReference type="SAM" id="MobiDB-lite"/>
    </source>
</evidence>
<proteinExistence type="inferred from homology"/>
<dbReference type="InterPro" id="IPR039255">
    <property type="entry name" value="YceD_bac"/>
</dbReference>
<comment type="caution">
    <text evidence="7">The sequence shown here is derived from an EMBL/GenBank/DDBJ whole genome shotgun (WGS) entry which is preliminary data.</text>
</comment>
<comment type="similarity">
    <text evidence="2">Belongs to the DUF177 domain family.</text>
</comment>
<keyword evidence="8" id="KW-1185">Reference proteome</keyword>
<reference evidence="7 8" key="1">
    <citation type="submission" date="2018-05" db="EMBL/GenBank/DDBJ databases">
        <title>Genomic Encyclopedia of Type Strains, Phase IV (KMG-IV): sequencing the most valuable type-strain genomes for metagenomic binning, comparative biology and taxonomic classification.</title>
        <authorList>
            <person name="Goeker M."/>
        </authorList>
    </citation>
    <scope>NUCLEOTIDE SEQUENCE [LARGE SCALE GENOMIC DNA]</scope>
    <source>
        <strain evidence="7 8">DSM 7229</strain>
    </source>
</reference>
<dbReference type="GO" id="GO:0005829">
    <property type="term" value="C:cytosol"/>
    <property type="evidence" value="ECO:0007669"/>
    <property type="project" value="TreeGrafter"/>
</dbReference>